<comment type="pathway">
    <text evidence="3 11">Porphyrin-containing compound metabolism; protoheme biosynthesis.</text>
</comment>
<dbReference type="AlphaFoldDB" id="A0A859FEU0"/>
<evidence type="ECO:0000256" key="5">
    <source>
        <dbReference type="ARBA" id="ARBA00012402"/>
    </source>
</evidence>
<dbReference type="Gene3D" id="3.90.660.20">
    <property type="entry name" value="Protoporphyrinogen oxidase, mitochondrial, domain 2"/>
    <property type="match status" value="1"/>
</dbReference>
<keyword evidence="7 11" id="KW-0285">Flavoprotein</keyword>
<dbReference type="InterPro" id="IPR050464">
    <property type="entry name" value="Zeta_carotene_desat/Oxidored"/>
</dbReference>
<evidence type="ECO:0000256" key="10">
    <source>
        <dbReference type="ARBA" id="ARBA00023133"/>
    </source>
</evidence>
<dbReference type="UniPathway" id="UPA00252"/>
<dbReference type="SUPFAM" id="SSF54373">
    <property type="entry name" value="FAD-linked reductases, C-terminal domain"/>
    <property type="match status" value="1"/>
</dbReference>
<evidence type="ECO:0000256" key="9">
    <source>
        <dbReference type="ARBA" id="ARBA00023002"/>
    </source>
</evidence>
<evidence type="ECO:0000259" key="12">
    <source>
        <dbReference type="Pfam" id="PF01593"/>
    </source>
</evidence>
<dbReference type="InterPro" id="IPR004572">
    <property type="entry name" value="Protoporphyrinogen_oxidase"/>
</dbReference>
<feature type="domain" description="Amine oxidase" evidence="12">
    <location>
        <begin position="13"/>
        <end position="464"/>
    </location>
</feature>
<evidence type="ECO:0000256" key="7">
    <source>
        <dbReference type="ARBA" id="ARBA00022630"/>
    </source>
</evidence>
<dbReference type="GO" id="GO:0004729">
    <property type="term" value="F:oxygen-dependent protoporphyrinogen oxidase activity"/>
    <property type="evidence" value="ECO:0007669"/>
    <property type="project" value="UniProtKB-UniRule"/>
</dbReference>
<sequence>MSKKRVAIIGGGITGLTAAYFIQKEIARGTMDADYALYEAGPRLGGSIQTDYTNGFVIEQGPDSFLTRKTSMSELANELGLVDDLVTNQSGAYILHDKKLHRIPEGAVMGIPTKWRPFLSTGLFSFKGKVRAALDLALPKSHHTGDQSVGAFFRRRLGDEVVDNLIEPLLSGIYAGNIDQLSLQATFPQFQQIEQKHRSLILGMKSQQATQQKIQPIFVGPDKKPANMFLTFEGGLQSIVEALGERLEHAHVNMPVTSVEKDGERYRVTFNDGTVDVVDHVIMTTRHQHTAEILSQYDFVKPLKEMTATSVATVAVAYPLSAIKKDLDGTGFVVSKKSNYTITACTWTHKKWPHTAPEGYGLLRAYVGRASDEAIVYESDEVIMEAVKRDFKDIMGIEESPSFYKIKRFEQSMPQYEVNHGNKIASVREKLKETLPGVVLAGASYNGIGLPDCVNQAKQAIDEVMDR</sequence>
<evidence type="ECO:0000256" key="2">
    <source>
        <dbReference type="ARBA" id="ARBA00001974"/>
    </source>
</evidence>
<dbReference type="InterPro" id="IPR002937">
    <property type="entry name" value="Amino_oxidase"/>
</dbReference>
<keyword evidence="10 11" id="KW-0350">Heme biosynthesis</keyword>
<dbReference type="GO" id="GO:0006783">
    <property type="term" value="P:heme biosynthetic process"/>
    <property type="evidence" value="ECO:0007669"/>
    <property type="project" value="UniProtKB-UniRule"/>
</dbReference>
<reference evidence="14" key="1">
    <citation type="submission" date="2019-07" db="EMBL/GenBank/DDBJ databases">
        <title>Bacillus alkalisoli sp. nov. isolated from saline soil.</title>
        <authorList>
            <person name="Sun J.-Q."/>
            <person name="Xu L."/>
        </authorList>
    </citation>
    <scope>NUCLEOTIDE SEQUENCE [LARGE SCALE GENOMIC DNA]</scope>
    <source>
        <strain evidence="14">M4U3P1</strain>
    </source>
</reference>
<evidence type="ECO:0000256" key="4">
    <source>
        <dbReference type="ARBA" id="ARBA00008310"/>
    </source>
</evidence>
<proteinExistence type="inferred from homology"/>
<dbReference type="Proteomes" id="UP000318138">
    <property type="component" value="Chromosome"/>
</dbReference>
<comment type="function">
    <text evidence="11">Involved in coproporphyrin-dependent heme b biosynthesis. Catalyzes the oxidation of coproporphyrinogen III to coproporphyrin III.</text>
</comment>
<evidence type="ECO:0000256" key="11">
    <source>
        <dbReference type="RuleBase" id="RU364052"/>
    </source>
</evidence>
<dbReference type="PANTHER" id="PTHR42923">
    <property type="entry name" value="PROTOPORPHYRINOGEN OXIDASE"/>
    <property type="match status" value="1"/>
</dbReference>
<dbReference type="Pfam" id="PF01593">
    <property type="entry name" value="Amino_oxidase"/>
    <property type="match status" value="1"/>
</dbReference>
<keyword evidence="8 11" id="KW-0274">FAD</keyword>
<accession>A0A859FEU0</accession>
<gene>
    <name evidence="13" type="primary">hemY</name>
    <name evidence="13" type="ORF">FLK61_28900</name>
</gene>
<keyword evidence="11" id="KW-0963">Cytoplasm</keyword>
<comment type="similarity">
    <text evidence="4 11">Belongs to the protoporphyrinogen/coproporphyrinogen oxidase family. Coproporphyrinogen III oxidase subfamily.</text>
</comment>
<keyword evidence="14" id="KW-1185">Reference proteome</keyword>
<dbReference type="NCBIfam" id="NF008845">
    <property type="entry name" value="PRK11883.1-5"/>
    <property type="match status" value="1"/>
</dbReference>
<evidence type="ECO:0000313" key="14">
    <source>
        <dbReference type="Proteomes" id="UP000318138"/>
    </source>
</evidence>
<dbReference type="EMBL" id="CP041372">
    <property type="protein sequence ID" value="QKS70756.1"/>
    <property type="molecule type" value="Genomic_DNA"/>
</dbReference>
<dbReference type="GO" id="GO:0005737">
    <property type="term" value="C:cytoplasm"/>
    <property type="evidence" value="ECO:0007669"/>
    <property type="project" value="UniProtKB-SubCell"/>
</dbReference>
<evidence type="ECO:0000256" key="8">
    <source>
        <dbReference type="ARBA" id="ARBA00022827"/>
    </source>
</evidence>
<keyword evidence="9 11" id="KW-0560">Oxidoreductase</keyword>
<dbReference type="NCBIfam" id="TIGR00562">
    <property type="entry name" value="proto_IX_ox"/>
    <property type="match status" value="1"/>
</dbReference>
<protein>
    <recommendedName>
        <fullName evidence="6 11">Coproporphyrinogen III oxidase</fullName>
        <ecNumber evidence="5 11">1.3.3.15</ecNumber>
    </recommendedName>
</protein>
<dbReference type="SUPFAM" id="SSF51905">
    <property type="entry name" value="FAD/NAD(P)-binding domain"/>
    <property type="match status" value="1"/>
</dbReference>
<dbReference type="EC" id="1.3.3.15" evidence="5 11"/>
<dbReference type="KEGG" id="psua:FLK61_28900"/>
<dbReference type="InterPro" id="IPR036188">
    <property type="entry name" value="FAD/NAD-bd_sf"/>
</dbReference>
<comment type="catalytic activity">
    <reaction evidence="1">
        <text>coproporphyrinogen III + 3 O2 = coproporphyrin III + 3 H2O2</text>
        <dbReference type="Rhea" id="RHEA:43436"/>
        <dbReference type="ChEBI" id="CHEBI:15379"/>
        <dbReference type="ChEBI" id="CHEBI:16240"/>
        <dbReference type="ChEBI" id="CHEBI:57309"/>
        <dbReference type="ChEBI" id="CHEBI:131725"/>
        <dbReference type="EC" id="1.3.3.15"/>
    </reaction>
    <physiologicalReaction direction="left-to-right" evidence="1">
        <dbReference type="Rhea" id="RHEA:43437"/>
    </physiologicalReaction>
</comment>
<evidence type="ECO:0000256" key="1">
    <source>
        <dbReference type="ARBA" id="ARBA00001755"/>
    </source>
</evidence>
<evidence type="ECO:0000256" key="3">
    <source>
        <dbReference type="ARBA" id="ARBA00004744"/>
    </source>
</evidence>
<dbReference type="RefSeq" id="WP_176008791.1">
    <property type="nucleotide sequence ID" value="NZ_CP041372.2"/>
</dbReference>
<evidence type="ECO:0000256" key="6">
    <source>
        <dbReference type="ARBA" id="ARBA00019046"/>
    </source>
</evidence>
<evidence type="ECO:0000313" key="13">
    <source>
        <dbReference type="EMBL" id="QKS70756.1"/>
    </source>
</evidence>
<comment type="subcellular location">
    <subcellularLocation>
        <location evidence="11">Cytoplasm</location>
    </subcellularLocation>
</comment>
<dbReference type="Gene3D" id="1.10.3110.10">
    <property type="entry name" value="protoporphyrinogen ix oxidase, domain 3"/>
    <property type="match status" value="1"/>
</dbReference>
<dbReference type="Gene3D" id="3.50.50.60">
    <property type="entry name" value="FAD/NAD(P)-binding domain"/>
    <property type="match status" value="1"/>
</dbReference>
<comment type="cofactor">
    <cofactor evidence="2 11">
        <name>FAD</name>
        <dbReference type="ChEBI" id="CHEBI:57692"/>
    </cofactor>
</comment>
<organism evidence="13 14">
    <name type="scientific">Paenalkalicoccus suaedae</name>
    <dbReference type="NCBI Taxonomy" id="2592382"/>
    <lineage>
        <taxon>Bacteria</taxon>
        <taxon>Bacillati</taxon>
        <taxon>Bacillota</taxon>
        <taxon>Bacilli</taxon>
        <taxon>Bacillales</taxon>
        <taxon>Bacillaceae</taxon>
        <taxon>Paenalkalicoccus</taxon>
    </lineage>
</organism>
<name>A0A859FEU0_9BACI</name>
<dbReference type="PANTHER" id="PTHR42923:SF3">
    <property type="entry name" value="PROTOPORPHYRINOGEN OXIDASE"/>
    <property type="match status" value="1"/>
</dbReference>